<keyword evidence="2" id="KW-1185">Reference proteome</keyword>
<organism evidence="1">
    <name type="scientific">Oryza nivara</name>
    <name type="common">Indian wild rice</name>
    <name type="synonym">Oryza sativa f. spontanea</name>
    <dbReference type="NCBI Taxonomy" id="4536"/>
    <lineage>
        <taxon>Eukaryota</taxon>
        <taxon>Viridiplantae</taxon>
        <taxon>Streptophyta</taxon>
        <taxon>Embryophyta</taxon>
        <taxon>Tracheophyta</taxon>
        <taxon>Spermatophyta</taxon>
        <taxon>Magnoliopsida</taxon>
        <taxon>Liliopsida</taxon>
        <taxon>Poales</taxon>
        <taxon>Poaceae</taxon>
        <taxon>BOP clade</taxon>
        <taxon>Oryzoideae</taxon>
        <taxon>Oryzeae</taxon>
        <taxon>Oryzinae</taxon>
        <taxon>Oryza</taxon>
    </lineage>
</organism>
<proteinExistence type="predicted"/>
<sequence length="297" mass="32634">MASSTAAAAAGLSLAPAAPWSSRATPSGRVAFRLATGRMAAPRRRLLLRRSSSAAAPSCVASSNDVHNHSSSSSVEADERLASWAGMSVAELAEVRRLTPPWFPSMEEVMEFDTTDFSPAAMRARFRRESAEAAAALRGAAAAAVRPLLELARDVRGLASVFHVEEFHVGMPFGAAMTCLALWQLWRAAPSVCLDAALAYAFYKLSVMAADLRRQGFCPDLLIRLKLVIMVVMYFKDINKNIIPLDYIRLAVFFVYFSSVYSEIKGAKKYMKYFIPMMFKGIPEELDNLPCFRGKTN</sequence>
<evidence type="ECO:0000313" key="2">
    <source>
        <dbReference type="Proteomes" id="UP000006591"/>
    </source>
</evidence>
<accession>A0A0E0ILQ0</accession>
<name>A0A0E0ILQ0_ORYNI</name>
<reference evidence="1" key="2">
    <citation type="submission" date="2018-04" db="EMBL/GenBank/DDBJ databases">
        <title>OnivRS2 (Oryza nivara Reference Sequence Version 2).</title>
        <authorList>
            <person name="Zhang J."/>
            <person name="Kudrna D."/>
            <person name="Lee S."/>
            <person name="Talag J."/>
            <person name="Rajasekar S."/>
            <person name="Welchert J."/>
            <person name="Hsing Y.-I."/>
            <person name="Wing R.A."/>
        </authorList>
    </citation>
    <scope>NUCLEOTIDE SEQUENCE [LARGE SCALE GENOMIC DNA]</scope>
    <source>
        <strain evidence="1">SL10</strain>
    </source>
</reference>
<dbReference type="eggNOG" id="ENOG502R86D">
    <property type="taxonomic scope" value="Eukaryota"/>
</dbReference>
<evidence type="ECO:0000313" key="1">
    <source>
        <dbReference type="EnsemblPlants" id="ONIVA09G15720.1"/>
    </source>
</evidence>
<dbReference type="Proteomes" id="UP000006591">
    <property type="component" value="Chromosome 9"/>
</dbReference>
<reference evidence="1" key="1">
    <citation type="submission" date="2015-04" db="UniProtKB">
        <authorList>
            <consortium name="EnsemblPlants"/>
        </authorList>
    </citation>
    <scope>IDENTIFICATION</scope>
    <source>
        <strain evidence="1">SL10</strain>
    </source>
</reference>
<protein>
    <submittedName>
        <fullName evidence="1">Uncharacterized protein</fullName>
    </submittedName>
</protein>
<dbReference type="HOGENOM" id="CLU_1043466_0_0_1"/>
<dbReference type="EnsemblPlants" id="ONIVA09G15720.1">
    <property type="protein sequence ID" value="ONIVA09G15720.1"/>
    <property type="gene ID" value="ONIVA09G15720"/>
</dbReference>
<dbReference type="AlphaFoldDB" id="A0A0E0ILQ0"/>
<dbReference type="Gramene" id="ONIVA09G15720.1">
    <property type="protein sequence ID" value="ONIVA09G15720.1"/>
    <property type="gene ID" value="ONIVA09G15720"/>
</dbReference>
<dbReference type="OMA" id="SNDVHNH"/>